<keyword evidence="3" id="KW-0731">Sigma factor</keyword>
<dbReference type="GO" id="GO:0016987">
    <property type="term" value="F:sigma factor activity"/>
    <property type="evidence" value="ECO:0007669"/>
    <property type="project" value="UniProtKB-KW"/>
</dbReference>
<keyword evidence="2" id="KW-0805">Transcription regulation</keyword>
<dbReference type="CDD" id="cd06171">
    <property type="entry name" value="Sigma70_r4"/>
    <property type="match status" value="1"/>
</dbReference>
<dbReference type="SUPFAM" id="SSF88946">
    <property type="entry name" value="Sigma2 domain of RNA polymerase sigma factors"/>
    <property type="match status" value="1"/>
</dbReference>
<reference evidence="7 8" key="1">
    <citation type="submission" date="2015-09" db="EMBL/GenBank/DDBJ databases">
        <title>Genome sequence of Oxobacter pfennigii DSM 3222.</title>
        <authorList>
            <person name="Poehlein A."/>
            <person name="Bengelsdorf F.R."/>
            <person name="Schiel-Bengelsdorf B."/>
            <person name="Duerre P."/>
            <person name="Daniel R."/>
        </authorList>
    </citation>
    <scope>NUCLEOTIDE SEQUENCE [LARGE SCALE GENOMIC DNA]</scope>
    <source>
        <strain evidence="7 8">DSM 3222</strain>
    </source>
</reference>
<evidence type="ECO:0000256" key="2">
    <source>
        <dbReference type="ARBA" id="ARBA00023015"/>
    </source>
</evidence>
<dbReference type="InterPro" id="IPR036388">
    <property type="entry name" value="WH-like_DNA-bd_sf"/>
</dbReference>
<evidence type="ECO:0000256" key="3">
    <source>
        <dbReference type="ARBA" id="ARBA00023082"/>
    </source>
</evidence>
<dbReference type="Proteomes" id="UP000050326">
    <property type="component" value="Unassembled WGS sequence"/>
</dbReference>
<protein>
    <submittedName>
        <fullName evidence="7">RNA polymerase sigma factor YlaC</fullName>
    </submittedName>
</protein>
<dbReference type="SUPFAM" id="SSF88659">
    <property type="entry name" value="Sigma3 and sigma4 domains of RNA polymerase sigma factors"/>
    <property type="match status" value="1"/>
</dbReference>
<dbReference type="PANTHER" id="PTHR43133">
    <property type="entry name" value="RNA POLYMERASE ECF-TYPE SIGMA FACTO"/>
    <property type="match status" value="1"/>
</dbReference>
<dbReference type="InterPro" id="IPR007627">
    <property type="entry name" value="RNA_pol_sigma70_r2"/>
</dbReference>
<proteinExistence type="inferred from homology"/>
<dbReference type="InterPro" id="IPR039425">
    <property type="entry name" value="RNA_pol_sigma-70-like"/>
</dbReference>
<gene>
    <name evidence="7" type="primary">ylaC</name>
    <name evidence="7" type="ORF">OXPF_27170</name>
</gene>
<dbReference type="GO" id="GO:0006352">
    <property type="term" value="P:DNA-templated transcription initiation"/>
    <property type="evidence" value="ECO:0007669"/>
    <property type="project" value="InterPro"/>
</dbReference>
<evidence type="ECO:0000259" key="6">
    <source>
        <dbReference type="Pfam" id="PF08281"/>
    </source>
</evidence>
<dbReference type="InterPro" id="IPR013249">
    <property type="entry name" value="RNA_pol_sigma70_r4_t2"/>
</dbReference>
<evidence type="ECO:0000313" key="8">
    <source>
        <dbReference type="Proteomes" id="UP000050326"/>
    </source>
</evidence>
<accession>A0A0P8W5P3</accession>
<evidence type="ECO:0000259" key="5">
    <source>
        <dbReference type="Pfam" id="PF04542"/>
    </source>
</evidence>
<evidence type="ECO:0000256" key="1">
    <source>
        <dbReference type="ARBA" id="ARBA00010641"/>
    </source>
</evidence>
<dbReference type="AlphaFoldDB" id="A0A0P8W5P3"/>
<evidence type="ECO:0000313" key="7">
    <source>
        <dbReference type="EMBL" id="KPU43276.1"/>
    </source>
</evidence>
<dbReference type="Pfam" id="PF08281">
    <property type="entry name" value="Sigma70_r4_2"/>
    <property type="match status" value="1"/>
</dbReference>
<sequence>MLLFLTMIDGTEERNKLERLYIKYHKYMFYIANEILNNPNEAQDAVQSSIIKVVNYLDKIDDIECNKTKYLIVTIIKSTSIDMLRRRSKIEYLSLDLTDEYIDINTPNTEDIVIRLSETKELLEKLTEIKAEYADILTLKYYHELSDREIADILSISHENVRTRLSRARAALKKIMIEDRSK</sequence>
<dbReference type="Gene3D" id="1.10.10.10">
    <property type="entry name" value="Winged helix-like DNA-binding domain superfamily/Winged helix DNA-binding domain"/>
    <property type="match status" value="1"/>
</dbReference>
<dbReference type="InterPro" id="IPR014284">
    <property type="entry name" value="RNA_pol_sigma-70_dom"/>
</dbReference>
<dbReference type="PANTHER" id="PTHR43133:SF60">
    <property type="entry name" value="RNA POLYMERASE SIGMA FACTOR SIGV"/>
    <property type="match status" value="1"/>
</dbReference>
<dbReference type="EMBL" id="LKET01000039">
    <property type="protein sequence ID" value="KPU43276.1"/>
    <property type="molecule type" value="Genomic_DNA"/>
</dbReference>
<comment type="caution">
    <text evidence="7">The sequence shown here is derived from an EMBL/GenBank/DDBJ whole genome shotgun (WGS) entry which is preliminary data.</text>
</comment>
<dbReference type="Pfam" id="PF04542">
    <property type="entry name" value="Sigma70_r2"/>
    <property type="match status" value="1"/>
</dbReference>
<keyword evidence="8" id="KW-1185">Reference proteome</keyword>
<dbReference type="NCBIfam" id="TIGR02937">
    <property type="entry name" value="sigma70-ECF"/>
    <property type="match status" value="1"/>
</dbReference>
<keyword evidence="4" id="KW-0804">Transcription</keyword>
<organism evidence="7 8">
    <name type="scientific">Oxobacter pfennigii</name>
    <dbReference type="NCBI Taxonomy" id="36849"/>
    <lineage>
        <taxon>Bacteria</taxon>
        <taxon>Bacillati</taxon>
        <taxon>Bacillota</taxon>
        <taxon>Clostridia</taxon>
        <taxon>Eubacteriales</taxon>
        <taxon>Clostridiaceae</taxon>
        <taxon>Oxobacter</taxon>
    </lineage>
</organism>
<dbReference type="STRING" id="36849.OXPF_27170"/>
<dbReference type="InterPro" id="IPR013325">
    <property type="entry name" value="RNA_pol_sigma_r2"/>
</dbReference>
<name>A0A0P8W5P3_9CLOT</name>
<dbReference type="InterPro" id="IPR013324">
    <property type="entry name" value="RNA_pol_sigma_r3/r4-like"/>
</dbReference>
<dbReference type="Gene3D" id="1.10.1740.10">
    <property type="match status" value="1"/>
</dbReference>
<comment type="similarity">
    <text evidence="1">Belongs to the sigma-70 factor family. ECF subfamily.</text>
</comment>
<dbReference type="GO" id="GO:0003677">
    <property type="term" value="F:DNA binding"/>
    <property type="evidence" value="ECO:0007669"/>
    <property type="project" value="InterPro"/>
</dbReference>
<evidence type="ECO:0000256" key="4">
    <source>
        <dbReference type="ARBA" id="ARBA00023163"/>
    </source>
</evidence>
<feature type="domain" description="RNA polymerase sigma-70 region 2" evidence="5">
    <location>
        <begin position="20"/>
        <end position="89"/>
    </location>
</feature>
<feature type="domain" description="RNA polymerase sigma factor 70 region 4 type 2" evidence="6">
    <location>
        <begin position="121"/>
        <end position="172"/>
    </location>
</feature>